<gene>
    <name evidence="2" type="ORF">S01H1_62286</name>
</gene>
<dbReference type="InterPro" id="IPR009577">
    <property type="entry name" value="Sm_multidrug_ex"/>
</dbReference>
<sequence>MFDLFPDWFQIFFGSMIPFLESRYIIPYAMWEFNWQWWEAFPLAIIGNILPIPFVLIFFKYVEKYLRKYVFWSSMMDKIFERTRIKANKKIESYETFGLLLFVAIPLPFTGAWTGSLIAYLFDLNFYKSLVVIFLGVLIS</sequence>
<keyword evidence="1" id="KW-1133">Transmembrane helix</keyword>
<organism evidence="2">
    <name type="scientific">marine sediment metagenome</name>
    <dbReference type="NCBI Taxonomy" id="412755"/>
    <lineage>
        <taxon>unclassified sequences</taxon>
        <taxon>metagenomes</taxon>
        <taxon>ecological metagenomes</taxon>
    </lineage>
</organism>
<comment type="caution">
    <text evidence="2">The sequence shown here is derived from an EMBL/GenBank/DDBJ whole genome shotgun (WGS) entry which is preliminary data.</text>
</comment>
<dbReference type="EMBL" id="BARS01040900">
    <property type="protein sequence ID" value="GAG40451.1"/>
    <property type="molecule type" value="Genomic_DNA"/>
</dbReference>
<evidence type="ECO:0008006" key="3">
    <source>
        <dbReference type="Google" id="ProtNLM"/>
    </source>
</evidence>
<protein>
    <recommendedName>
        <fullName evidence="3">Small multi-drug export protein</fullName>
    </recommendedName>
</protein>
<dbReference type="Pfam" id="PF06695">
    <property type="entry name" value="Sm_multidrug_ex"/>
    <property type="match status" value="1"/>
</dbReference>
<name>X0YV34_9ZZZZ</name>
<feature type="transmembrane region" description="Helical" evidence="1">
    <location>
        <begin position="94"/>
        <end position="111"/>
    </location>
</feature>
<keyword evidence="1" id="KW-0812">Transmembrane</keyword>
<reference evidence="2" key="1">
    <citation type="journal article" date="2014" name="Front. Microbiol.">
        <title>High frequency of phylogenetically diverse reductive dehalogenase-homologous genes in deep subseafloor sedimentary metagenomes.</title>
        <authorList>
            <person name="Kawai M."/>
            <person name="Futagami T."/>
            <person name="Toyoda A."/>
            <person name="Takaki Y."/>
            <person name="Nishi S."/>
            <person name="Hori S."/>
            <person name="Arai W."/>
            <person name="Tsubouchi T."/>
            <person name="Morono Y."/>
            <person name="Uchiyama I."/>
            <person name="Ito T."/>
            <person name="Fujiyama A."/>
            <person name="Inagaki F."/>
            <person name="Takami H."/>
        </authorList>
    </citation>
    <scope>NUCLEOTIDE SEQUENCE</scope>
    <source>
        <strain evidence="2">Expedition CK06-06</strain>
    </source>
</reference>
<evidence type="ECO:0000313" key="2">
    <source>
        <dbReference type="EMBL" id="GAG40451.1"/>
    </source>
</evidence>
<proteinExistence type="predicted"/>
<keyword evidence="1" id="KW-0472">Membrane</keyword>
<accession>X0YV34</accession>
<dbReference type="AlphaFoldDB" id="X0YV34"/>
<feature type="transmembrane region" description="Helical" evidence="1">
    <location>
        <begin position="40"/>
        <end position="59"/>
    </location>
</feature>
<feature type="non-terminal residue" evidence="2">
    <location>
        <position position="140"/>
    </location>
</feature>
<feature type="transmembrane region" description="Helical" evidence="1">
    <location>
        <begin position="117"/>
        <end position="139"/>
    </location>
</feature>
<dbReference type="PANTHER" id="PTHR36007:SF2">
    <property type="entry name" value="TRANSPORT PROTEIN-RELATED"/>
    <property type="match status" value="1"/>
</dbReference>
<evidence type="ECO:0000256" key="1">
    <source>
        <dbReference type="SAM" id="Phobius"/>
    </source>
</evidence>
<dbReference type="PANTHER" id="PTHR36007">
    <property type="entry name" value="TRANSPORT PROTEIN-RELATED"/>
    <property type="match status" value="1"/>
</dbReference>